<keyword evidence="3" id="KW-1185">Reference proteome</keyword>
<dbReference type="AlphaFoldDB" id="A0AAQ4FIK7"/>
<comment type="caution">
    <text evidence="2">The sequence shown here is derived from an EMBL/GenBank/DDBJ whole genome shotgun (WGS) entry which is preliminary data.</text>
</comment>
<evidence type="ECO:0000313" key="3">
    <source>
        <dbReference type="Proteomes" id="UP001321473"/>
    </source>
</evidence>
<gene>
    <name evidence="2" type="ORF">V5799_023788</name>
</gene>
<feature type="compositionally biased region" description="Polar residues" evidence="1">
    <location>
        <begin position="61"/>
        <end position="74"/>
    </location>
</feature>
<evidence type="ECO:0000256" key="1">
    <source>
        <dbReference type="SAM" id="MobiDB-lite"/>
    </source>
</evidence>
<reference evidence="2 3" key="1">
    <citation type="journal article" date="2023" name="Arcadia Sci">
        <title>De novo assembly of a long-read Amblyomma americanum tick genome.</title>
        <authorList>
            <person name="Chou S."/>
            <person name="Poskanzer K.E."/>
            <person name="Rollins M."/>
            <person name="Thuy-Boun P.S."/>
        </authorList>
    </citation>
    <scope>NUCLEOTIDE SEQUENCE [LARGE SCALE GENOMIC DNA]</scope>
    <source>
        <strain evidence="2">F_SG_1</strain>
        <tissue evidence="2">Salivary glands</tissue>
    </source>
</reference>
<protein>
    <submittedName>
        <fullName evidence="2">Uncharacterized protein</fullName>
    </submittedName>
</protein>
<feature type="region of interest" description="Disordered" evidence="1">
    <location>
        <begin position="49"/>
        <end position="83"/>
    </location>
</feature>
<proteinExistence type="predicted"/>
<name>A0AAQ4FIK7_AMBAM</name>
<sequence length="83" mass="9173">MKAHSVPDRNGPCFIYCFTDGEKEISVTSRSSEFLDQLPISYGETYGSITERASPKPLTSGARSMETSSGFTMETSRRLLSKI</sequence>
<accession>A0AAQ4FIK7</accession>
<dbReference type="EMBL" id="JARKHS020002747">
    <property type="protein sequence ID" value="KAK8786438.1"/>
    <property type="molecule type" value="Genomic_DNA"/>
</dbReference>
<evidence type="ECO:0000313" key="2">
    <source>
        <dbReference type="EMBL" id="KAK8786438.1"/>
    </source>
</evidence>
<dbReference type="Proteomes" id="UP001321473">
    <property type="component" value="Unassembled WGS sequence"/>
</dbReference>
<organism evidence="2 3">
    <name type="scientific">Amblyomma americanum</name>
    <name type="common">Lone star tick</name>
    <dbReference type="NCBI Taxonomy" id="6943"/>
    <lineage>
        <taxon>Eukaryota</taxon>
        <taxon>Metazoa</taxon>
        <taxon>Ecdysozoa</taxon>
        <taxon>Arthropoda</taxon>
        <taxon>Chelicerata</taxon>
        <taxon>Arachnida</taxon>
        <taxon>Acari</taxon>
        <taxon>Parasitiformes</taxon>
        <taxon>Ixodida</taxon>
        <taxon>Ixodoidea</taxon>
        <taxon>Ixodidae</taxon>
        <taxon>Amblyomminae</taxon>
        <taxon>Amblyomma</taxon>
    </lineage>
</organism>